<dbReference type="InterPro" id="IPR001680">
    <property type="entry name" value="WD40_rpt"/>
</dbReference>
<dbReference type="RefSeq" id="WP_310834263.1">
    <property type="nucleotide sequence ID" value="NZ_JAALHA020000021.1"/>
</dbReference>
<dbReference type="PANTHER" id="PTHR19848">
    <property type="entry name" value="WD40 REPEAT PROTEIN"/>
    <property type="match status" value="1"/>
</dbReference>
<feature type="repeat" description="WD" evidence="3">
    <location>
        <begin position="779"/>
        <end position="813"/>
    </location>
</feature>
<dbReference type="Pfam" id="PF20703">
    <property type="entry name" value="nSTAND1"/>
    <property type="match status" value="1"/>
</dbReference>
<feature type="domain" description="Novel STAND NTPase 1" evidence="6">
    <location>
        <begin position="213"/>
        <end position="610"/>
    </location>
</feature>
<feature type="repeat" description="WD" evidence="3">
    <location>
        <begin position="995"/>
        <end position="1027"/>
    </location>
</feature>
<name>A0AAP5IG20_9CYAN</name>
<feature type="repeat" description="WD" evidence="3">
    <location>
        <begin position="820"/>
        <end position="852"/>
    </location>
</feature>
<feature type="repeat" description="WD" evidence="3">
    <location>
        <begin position="919"/>
        <end position="941"/>
    </location>
</feature>
<feature type="repeat" description="WD" evidence="3">
    <location>
        <begin position="952"/>
        <end position="995"/>
    </location>
</feature>
<evidence type="ECO:0000256" key="4">
    <source>
        <dbReference type="SAM" id="Coils"/>
    </source>
</evidence>
<feature type="repeat" description="WD" evidence="3">
    <location>
        <begin position="1164"/>
        <end position="1196"/>
    </location>
</feature>
<feature type="repeat" description="WD" evidence="3">
    <location>
        <begin position="1128"/>
        <end position="1153"/>
    </location>
</feature>
<feature type="coiled-coil region" evidence="4">
    <location>
        <begin position="644"/>
        <end position="683"/>
    </location>
</feature>
<dbReference type="Pfam" id="PF00400">
    <property type="entry name" value="WD40"/>
    <property type="match status" value="16"/>
</dbReference>
<dbReference type="Pfam" id="PF12770">
    <property type="entry name" value="CHAT"/>
    <property type="match status" value="1"/>
</dbReference>
<dbReference type="Gene3D" id="2.130.10.10">
    <property type="entry name" value="YVTN repeat-like/Quinoprotein amine dehydrogenase"/>
    <property type="match status" value="6"/>
</dbReference>
<dbReference type="InterPro" id="IPR027417">
    <property type="entry name" value="P-loop_NTPase"/>
</dbReference>
<keyword evidence="8" id="KW-1185">Reference proteome</keyword>
<reference evidence="8" key="1">
    <citation type="journal article" date="2021" name="Science">
        <title>Hunting the eagle killer: A cyanobacterial neurotoxin causes vacuolar myelinopathy.</title>
        <authorList>
            <person name="Breinlinger S."/>
            <person name="Phillips T.J."/>
            <person name="Haram B.N."/>
            <person name="Mares J."/>
            <person name="Martinez Yerena J.A."/>
            <person name="Hrouzek P."/>
            <person name="Sobotka R."/>
            <person name="Henderson W.M."/>
            <person name="Schmieder P."/>
            <person name="Williams S.M."/>
            <person name="Lauderdale J.D."/>
            <person name="Wilde H.D."/>
            <person name="Gerrin W."/>
            <person name="Kust A."/>
            <person name="Washington J.W."/>
            <person name="Wagner C."/>
            <person name="Geier B."/>
            <person name="Liebeke M."/>
            <person name="Enke H."/>
            <person name="Niedermeyer T.H.J."/>
            <person name="Wilde S.B."/>
        </authorList>
    </citation>
    <scope>NUCLEOTIDE SEQUENCE [LARGE SCALE GENOMIC DNA]</scope>
    <source>
        <strain evidence="8">Thurmond2011</strain>
    </source>
</reference>
<dbReference type="SUPFAM" id="SSF52540">
    <property type="entry name" value="P-loop containing nucleoside triphosphate hydrolases"/>
    <property type="match status" value="1"/>
</dbReference>
<protein>
    <submittedName>
        <fullName evidence="7">CHAT domain-containing protein</fullName>
    </submittedName>
</protein>
<comment type="caution">
    <text evidence="7">The sequence shown here is derived from an EMBL/GenBank/DDBJ whole genome shotgun (WGS) entry which is preliminary data.</text>
</comment>
<feature type="repeat" description="WD" evidence="3">
    <location>
        <begin position="1336"/>
        <end position="1368"/>
    </location>
</feature>
<evidence type="ECO:0000256" key="3">
    <source>
        <dbReference type="PROSITE-ProRule" id="PRU00221"/>
    </source>
</evidence>
<dbReference type="InterPro" id="IPR024983">
    <property type="entry name" value="CHAT_dom"/>
</dbReference>
<feature type="repeat" description="WD" evidence="3">
    <location>
        <begin position="1418"/>
        <end position="1459"/>
    </location>
</feature>
<keyword evidence="2" id="KW-0677">Repeat</keyword>
<evidence type="ECO:0000259" key="6">
    <source>
        <dbReference type="Pfam" id="PF20703"/>
    </source>
</evidence>
<dbReference type="Gene3D" id="3.40.50.300">
    <property type="entry name" value="P-loop containing nucleotide triphosphate hydrolases"/>
    <property type="match status" value="1"/>
</dbReference>
<proteinExistence type="predicted"/>
<feature type="repeat" description="WD" evidence="3">
    <location>
        <begin position="1038"/>
        <end position="1070"/>
    </location>
</feature>
<dbReference type="InterPro" id="IPR049052">
    <property type="entry name" value="nSTAND1"/>
</dbReference>
<organism evidence="7 8">
    <name type="scientific">Aetokthonos hydrillicola Thurmond2011</name>
    <dbReference type="NCBI Taxonomy" id="2712845"/>
    <lineage>
        <taxon>Bacteria</taxon>
        <taxon>Bacillati</taxon>
        <taxon>Cyanobacteriota</taxon>
        <taxon>Cyanophyceae</taxon>
        <taxon>Nostocales</taxon>
        <taxon>Hapalosiphonaceae</taxon>
        <taxon>Aetokthonos</taxon>
    </lineage>
</organism>
<dbReference type="InterPro" id="IPR019775">
    <property type="entry name" value="WD40_repeat_CS"/>
</dbReference>
<dbReference type="PRINTS" id="PR00320">
    <property type="entry name" value="GPROTEINBRPT"/>
</dbReference>
<dbReference type="PANTHER" id="PTHR19848:SF8">
    <property type="entry name" value="F-BOX AND WD REPEAT DOMAIN CONTAINING 7"/>
    <property type="match status" value="1"/>
</dbReference>
<dbReference type="PROSITE" id="PS00678">
    <property type="entry name" value="WD_REPEATS_1"/>
    <property type="match status" value="2"/>
</dbReference>
<gene>
    <name evidence="7" type="ORF">G7B40_031430</name>
</gene>
<feature type="repeat" description="WD" evidence="3">
    <location>
        <begin position="863"/>
        <end position="904"/>
    </location>
</feature>
<feature type="repeat" description="WD" evidence="3">
    <location>
        <begin position="1377"/>
        <end position="1409"/>
    </location>
</feature>
<evidence type="ECO:0000259" key="5">
    <source>
        <dbReference type="Pfam" id="PF12770"/>
    </source>
</evidence>
<feature type="repeat" description="WD" evidence="3">
    <location>
        <begin position="1250"/>
        <end position="1284"/>
    </location>
</feature>
<evidence type="ECO:0000313" key="8">
    <source>
        <dbReference type="Proteomes" id="UP000667802"/>
    </source>
</evidence>
<dbReference type="InterPro" id="IPR011047">
    <property type="entry name" value="Quinoprotein_ADH-like_sf"/>
</dbReference>
<dbReference type="InterPro" id="IPR015943">
    <property type="entry name" value="WD40/YVTN_repeat-like_dom_sf"/>
</dbReference>
<feature type="domain" description="CHAT" evidence="5">
    <location>
        <begin position="23"/>
        <end position="174"/>
    </location>
</feature>
<dbReference type="InterPro" id="IPR036322">
    <property type="entry name" value="WD40_repeat_dom_sf"/>
</dbReference>
<dbReference type="PROSITE" id="PS50082">
    <property type="entry name" value="WD_REPEATS_2"/>
    <property type="match status" value="16"/>
</dbReference>
<dbReference type="SMART" id="SM00320">
    <property type="entry name" value="WD40"/>
    <property type="match status" value="16"/>
</dbReference>
<evidence type="ECO:0000256" key="1">
    <source>
        <dbReference type="ARBA" id="ARBA00022574"/>
    </source>
</evidence>
<sequence length="1488" mass="163535">MLFQQSSDGNNPCVKTILILAANPKSTSRLRLDEEVREIDEGLRRASKREQFRLEQKWAVRQRDFYRAILDCQPQIVHFSGHGTGEEGIVLEDETDQPVAVNALALASMFKVFAKYGVQCVLLIACYSEVQAKSISQHVNYVIGMNTTVGDKVAKDFSVAFYDALAAGQDIEDAYELACAILINYSEQQTPVLFKKDQISITQPEVEIIPPNPYQGLAAFSEEDAAFFFGREKFVNDLVEAVNKQPLVAVIGSSGSGKSSVVYAGLIPHLRMTENWLIESFRPGKQPFYQLASALVRQLEPEVDQIQQLRSAAGLDKDIQQGLVTLQQITSRIIERNPDKRLLLFVDQFEELYTVRQKEEQERFADLMLEAIDQKILTLVFTLRADFYGFVLAYRPFRDALQQFPPQLLSAMNPEELLRPIEQPAQKIEVQLEAHLAERILDDVGNEPGNLPLLEFALTRLWNKQQKRRLTHQAYDEIGGVKKALANHAEQIYQQLNEQEQKQAQRIFVQLVRPGEGTEDTRRIATRAEVGDENWELVSYLAGYKARLVVTGSDEKSGGDTVDTVEVVHEALIREWLTLREWMKKDRLFRAWQERLRVVIHQWEETNRDEGVLLRGVPLGEAEEKLKERREELSPPEQNFIQQSIELRDRLLQQEEERRQQELETARKIAQESEARRKAAQRTTRVTFGASVIVLVFAIFAGYQWRQAEIQQIQTLLQSSEANLNSSHGLEARIASLTAGKILKHSWWQAILPEIGLENQVLGELSQTIYDAGWELNRLEDHQNRVNSVVFSPNGKLLATGGSDGTARLWDISGQPLALLNGDQRSVNSVVFSPDGKLLATGGSDGTVRLWDTSGQHKQLVVFKVYQDSLDSVVFSPDGKLLATAGIGATARLWDTSGQQLAVLKGDQRSVNRVVFNRVVFSPDSKLLATSGTDGTARLWDTSGQHKQLAVLKGHQGLVNSVVFSPSPDSKLLATSGTDGTARLWNTSGQQLAVLKGDQRSVVSVVFSPDGKLLATAGADGTARLWDTSGQHKQLAVLKGHQDSVVSVVFSPDGKLLATAGTDGTARLWDTSGQHKQLAILKGDQPSLIGVSVVFSPDGKLLATAGADGTARLWDTSRQQLALPHGLVLGVIFSPDGKLLATGGTDGNARLWDTSGQHKQLALLKGHQGTVVSVVFSPDGKLLATGGSDRTVRLWDTSGQHKQLALLKGHQFWPVSVVFSPDGRLLATAGTDGTARLWDTSGQHKQLAVLKGHQGSVHSVVFSPDGKLLATGGTDGTARLWDISGQHKQLAVLNGDQRSVSRVVFSLDGKLLATAGGDHTVRLWDTSGQHKQLAVLKGHQDSVVSVVFSRNGRLLATAGSDGTARLWDTSGKLLAVLKGHQGAVNSVVFSRNGRLLATAGSDGTARLWNTSGKLLAVLKGHQGQVTSVVFSPDGKLLATAGGEATARLWPVEGLDRVLAVSCGWVRDYLRTNPNVSDRTLCDDVGTRK</sequence>
<feature type="repeat" description="WD" evidence="3">
    <location>
        <begin position="1293"/>
        <end position="1325"/>
    </location>
</feature>
<dbReference type="InterPro" id="IPR020472">
    <property type="entry name" value="WD40_PAC1"/>
</dbReference>
<accession>A0AAP5IG20</accession>
<dbReference type="PROSITE" id="PS50294">
    <property type="entry name" value="WD_REPEATS_REGION"/>
    <property type="match status" value="16"/>
</dbReference>
<keyword evidence="1 3" id="KW-0853">WD repeat</keyword>
<dbReference type="CDD" id="cd00200">
    <property type="entry name" value="WD40"/>
    <property type="match status" value="3"/>
</dbReference>
<dbReference type="Proteomes" id="UP000667802">
    <property type="component" value="Unassembled WGS sequence"/>
</dbReference>
<dbReference type="EMBL" id="JAALHA020000021">
    <property type="protein sequence ID" value="MDR9899038.1"/>
    <property type="molecule type" value="Genomic_DNA"/>
</dbReference>
<dbReference type="SUPFAM" id="SSF50998">
    <property type="entry name" value="Quinoprotein alcohol dehydrogenase-like"/>
    <property type="match status" value="1"/>
</dbReference>
<dbReference type="SUPFAM" id="SSF50978">
    <property type="entry name" value="WD40 repeat-like"/>
    <property type="match status" value="2"/>
</dbReference>
<evidence type="ECO:0000313" key="7">
    <source>
        <dbReference type="EMBL" id="MDR9899038.1"/>
    </source>
</evidence>
<evidence type="ECO:0000256" key="2">
    <source>
        <dbReference type="ARBA" id="ARBA00022737"/>
    </source>
</evidence>
<feature type="repeat" description="WD" evidence="3">
    <location>
        <begin position="1207"/>
        <end position="1239"/>
    </location>
</feature>
<keyword evidence="4" id="KW-0175">Coiled coil</keyword>
<feature type="repeat" description="WD" evidence="3">
    <location>
        <begin position="1092"/>
        <end position="1124"/>
    </location>
</feature>